<keyword evidence="2" id="KW-1185">Reference proteome</keyword>
<dbReference type="EMBL" id="QWDM01000004">
    <property type="protein sequence ID" value="RUT71126.1"/>
    <property type="molecule type" value="Genomic_DNA"/>
</dbReference>
<dbReference type="SUPFAM" id="SSF56925">
    <property type="entry name" value="OMPA-like"/>
    <property type="match status" value="1"/>
</dbReference>
<dbReference type="RefSeq" id="WP_127337905.1">
    <property type="nucleotide sequence ID" value="NZ_QWDM01000004.1"/>
</dbReference>
<dbReference type="AlphaFoldDB" id="A0A434A9V0"/>
<sequence>MSVSIFYGPAISGSLNSASMIDPSMDNLAKKHPITSHYGVYVKTMYDRIGFRAGFSKISLKNSTRLDKDELILNYNNIALKSEINIKQTFAGSNEVDLVQKLSYYELPIEFVYAFKKDESKIGMEVFTGCSFLISDQNRLSLKSEKVAMQNIGEAKNISGINFSYNLGIGISYKLNSGFNLDINPLFKYYLSTFKESGDAKPYSFSLQSGLTYKF</sequence>
<dbReference type="OrthoDB" id="1319616at2"/>
<comment type="caution">
    <text evidence="1">The sequence shown here is derived from an EMBL/GenBank/DDBJ whole genome shotgun (WGS) entry which is preliminary data.</text>
</comment>
<name>A0A434A9V0_9FLAO</name>
<reference evidence="2" key="1">
    <citation type="journal article" date="2019" name="Syst. Appl. Microbiol.">
        <title>Flavobacterium circumlabens sp. nov. and Flavobacterium cupreum sp. nov., two psychrotrophic species isolated from Antarctic environmental samples.</title>
        <authorList>
            <person name="Kralova S."/>
            <person name="Busse H.-J."/>
            <person name="Svec P."/>
            <person name="Maslanova I."/>
            <person name="Stankova E."/>
            <person name="Bartak M."/>
            <person name="Sedlacek I."/>
        </authorList>
    </citation>
    <scope>NUCLEOTIDE SEQUENCE [LARGE SCALE GENOMIC DNA]</scope>
    <source>
        <strain evidence="2">CCM 8825</strain>
    </source>
</reference>
<dbReference type="InterPro" id="IPR011250">
    <property type="entry name" value="OMP/PagP_B-barrel"/>
</dbReference>
<evidence type="ECO:0000313" key="2">
    <source>
        <dbReference type="Proteomes" id="UP000288102"/>
    </source>
</evidence>
<gene>
    <name evidence="1" type="ORF">D0817_08305</name>
</gene>
<accession>A0A434A9V0</accession>
<evidence type="ECO:0000313" key="1">
    <source>
        <dbReference type="EMBL" id="RUT71126.1"/>
    </source>
</evidence>
<organism evidence="1 2">
    <name type="scientific">Flavobacterium cupreum</name>
    <dbReference type="NCBI Taxonomy" id="2133766"/>
    <lineage>
        <taxon>Bacteria</taxon>
        <taxon>Pseudomonadati</taxon>
        <taxon>Bacteroidota</taxon>
        <taxon>Flavobacteriia</taxon>
        <taxon>Flavobacteriales</taxon>
        <taxon>Flavobacteriaceae</taxon>
        <taxon>Flavobacterium</taxon>
    </lineage>
</organism>
<proteinExistence type="predicted"/>
<protein>
    <recommendedName>
        <fullName evidence="3">PorT family protein</fullName>
    </recommendedName>
</protein>
<evidence type="ECO:0008006" key="3">
    <source>
        <dbReference type="Google" id="ProtNLM"/>
    </source>
</evidence>
<dbReference type="Proteomes" id="UP000288102">
    <property type="component" value="Unassembled WGS sequence"/>
</dbReference>